<dbReference type="Pfam" id="PF02410">
    <property type="entry name" value="RsfS"/>
    <property type="match status" value="1"/>
</dbReference>
<comment type="subcellular location">
    <subcellularLocation>
        <location evidence="2">Cytoplasm</location>
    </subcellularLocation>
</comment>
<dbReference type="NCBIfam" id="TIGR00090">
    <property type="entry name" value="rsfS_iojap_ybeB"/>
    <property type="match status" value="1"/>
</dbReference>
<organism evidence="3 4">
    <name type="scientific">OM182 bacterium MED-G24</name>
    <dbReference type="NCBI Taxonomy" id="1986255"/>
    <lineage>
        <taxon>Bacteria</taxon>
        <taxon>Pseudomonadati</taxon>
        <taxon>Pseudomonadota</taxon>
        <taxon>Gammaproteobacteria</taxon>
        <taxon>OMG group</taxon>
        <taxon>OM182 clade</taxon>
    </lineage>
</organism>
<protein>
    <recommendedName>
        <fullName evidence="2">Ribosomal silencing factor RsfS</fullName>
    </recommendedName>
</protein>
<dbReference type="SUPFAM" id="SSF81301">
    <property type="entry name" value="Nucleotidyltransferase"/>
    <property type="match status" value="1"/>
</dbReference>
<comment type="subunit">
    <text evidence="2">Interacts with ribosomal protein uL14 (rplN).</text>
</comment>
<keyword evidence="2" id="KW-0678">Repressor</keyword>
<dbReference type="AlphaFoldDB" id="A0A2A5WT68"/>
<evidence type="ECO:0000313" key="4">
    <source>
        <dbReference type="Proteomes" id="UP000219327"/>
    </source>
</evidence>
<dbReference type="GO" id="GO:0042256">
    <property type="term" value="P:cytosolic ribosome assembly"/>
    <property type="evidence" value="ECO:0007669"/>
    <property type="project" value="UniProtKB-UniRule"/>
</dbReference>
<dbReference type="Gene3D" id="3.30.460.10">
    <property type="entry name" value="Beta Polymerase, domain 2"/>
    <property type="match status" value="1"/>
</dbReference>
<dbReference type="GO" id="GO:0005737">
    <property type="term" value="C:cytoplasm"/>
    <property type="evidence" value="ECO:0007669"/>
    <property type="project" value="UniProtKB-SubCell"/>
</dbReference>
<keyword evidence="2" id="KW-0963">Cytoplasm</keyword>
<dbReference type="InterPro" id="IPR043519">
    <property type="entry name" value="NT_sf"/>
</dbReference>
<name>A0A2A5WT68_9GAMM</name>
<keyword evidence="2" id="KW-0810">Translation regulation</keyword>
<dbReference type="PANTHER" id="PTHR21043:SF0">
    <property type="entry name" value="MITOCHONDRIAL ASSEMBLY OF RIBOSOMAL LARGE SUBUNIT PROTEIN 1"/>
    <property type="match status" value="1"/>
</dbReference>
<proteinExistence type="inferred from homology"/>
<dbReference type="PANTHER" id="PTHR21043">
    <property type="entry name" value="IOJAP SUPERFAMILY ORTHOLOG"/>
    <property type="match status" value="1"/>
</dbReference>
<sequence>MQNIELRGLVVDSLEDMKAIEVQCLDVSTQSDFADFMFVAGGSSNRHVRAVAGSVIEHAKQQGIVPLGVEGMADGEWVLIDLVDVVVHVMLPATRAFYDLERLWSLSPSTTSHG</sequence>
<accession>A0A2A5WT68</accession>
<gene>
    <name evidence="2 3" type="primary">rsfS</name>
    <name evidence="3" type="ORF">CNE99_05540</name>
</gene>
<dbReference type="Proteomes" id="UP000219327">
    <property type="component" value="Unassembled WGS sequence"/>
</dbReference>
<evidence type="ECO:0000256" key="1">
    <source>
        <dbReference type="ARBA" id="ARBA00010574"/>
    </source>
</evidence>
<comment type="function">
    <text evidence="2">Functions as a ribosomal silencing factor. Interacts with ribosomal protein uL14 (rplN), blocking formation of intersubunit bridge B8. Prevents association of the 30S and 50S ribosomal subunits and the formation of functional ribosomes, thus repressing translation.</text>
</comment>
<dbReference type="GO" id="GO:0017148">
    <property type="term" value="P:negative regulation of translation"/>
    <property type="evidence" value="ECO:0007669"/>
    <property type="project" value="UniProtKB-UniRule"/>
</dbReference>
<evidence type="ECO:0000313" key="3">
    <source>
        <dbReference type="EMBL" id="PDH39427.1"/>
    </source>
</evidence>
<dbReference type="InterPro" id="IPR004394">
    <property type="entry name" value="Iojap/RsfS/C7orf30"/>
</dbReference>
<dbReference type="GO" id="GO:0043023">
    <property type="term" value="F:ribosomal large subunit binding"/>
    <property type="evidence" value="ECO:0007669"/>
    <property type="project" value="TreeGrafter"/>
</dbReference>
<reference evidence="3 4" key="1">
    <citation type="submission" date="2017-08" db="EMBL/GenBank/DDBJ databases">
        <title>Fine stratification of microbial communities through a metagenomic profile of the photic zone.</title>
        <authorList>
            <person name="Haro-Moreno J.M."/>
            <person name="Lopez-Perez M."/>
            <person name="De La Torre J."/>
            <person name="Picazo A."/>
            <person name="Camacho A."/>
            <person name="Rodriguez-Valera F."/>
        </authorList>
    </citation>
    <scope>NUCLEOTIDE SEQUENCE [LARGE SCALE GENOMIC DNA]</scope>
    <source>
        <strain evidence="3">MED-G24</strain>
    </source>
</reference>
<dbReference type="HAMAP" id="MF_01477">
    <property type="entry name" value="Iojap_RsfS"/>
    <property type="match status" value="1"/>
</dbReference>
<comment type="caution">
    <text evidence="3">The sequence shown here is derived from an EMBL/GenBank/DDBJ whole genome shotgun (WGS) entry which is preliminary data.</text>
</comment>
<comment type="similarity">
    <text evidence="1 2">Belongs to the Iojap/RsfS family.</text>
</comment>
<dbReference type="GO" id="GO:0090071">
    <property type="term" value="P:negative regulation of ribosome biogenesis"/>
    <property type="evidence" value="ECO:0007669"/>
    <property type="project" value="UniProtKB-UniRule"/>
</dbReference>
<evidence type="ECO:0000256" key="2">
    <source>
        <dbReference type="HAMAP-Rule" id="MF_01477"/>
    </source>
</evidence>
<dbReference type="EMBL" id="NTKD01000024">
    <property type="protein sequence ID" value="PDH39427.1"/>
    <property type="molecule type" value="Genomic_DNA"/>
</dbReference>